<organism evidence="2 3">
    <name type="scientific">Nematostella vectensis</name>
    <name type="common">Starlet sea anemone</name>
    <dbReference type="NCBI Taxonomy" id="45351"/>
    <lineage>
        <taxon>Eukaryota</taxon>
        <taxon>Metazoa</taxon>
        <taxon>Cnidaria</taxon>
        <taxon>Anthozoa</taxon>
        <taxon>Hexacorallia</taxon>
        <taxon>Actiniaria</taxon>
        <taxon>Edwardsiidae</taxon>
        <taxon>Nematostella</taxon>
    </lineage>
</organism>
<dbReference type="GO" id="GO:0006457">
    <property type="term" value="P:protein folding"/>
    <property type="evidence" value="ECO:0000318"/>
    <property type="project" value="GO_Central"/>
</dbReference>
<dbReference type="GO" id="GO:0051082">
    <property type="term" value="F:unfolded protein binding"/>
    <property type="evidence" value="ECO:0000318"/>
    <property type="project" value="GO_Central"/>
</dbReference>
<dbReference type="Pfam" id="PF04969">
    <property type="entry name" value="CS"/>
    <property type="match status" value="1"/>
</dbReference>
<dbReference type="InterPro" id="IPR037902">
    <property type="entry name" value="p23_NUDCD2"/>
</dbReference>
<dbReference type="PROSITE" id="PS51203">
    <property type="entry name" value="CS"/>
    <property type="match status" value="1"/>
</dbReference>
<evidence type="ECO:0000313" key="3">
    <source>
        <dbReference type="Proteomes" id="UP000001593"/>
    </source>
</evidence>
<dbReference type="Gene3D" id="2.60.40.790">
    <property type="match status" value="1"/>
</dbReference>
<gene>
    <name evidence="2" type="ORF">NEMVEDRAFT_v1g229824</name>
</gene>
<reference evidence="2 3" key="1">
    <citation type="journal article" date="2007" name="Science">
        <title>Sea anemone genome reveals ancestral eumetazoan gene repertoire and genomic organization.</title>
        <authorList>
            <person name="Putnam N.H."/>
            <person name="Srivastava M."/>
            <person name="Hellsten U."/>
            <person name="Dirks B."/>
            <person name="Chapman J."/>
            <person name="Salamov A."/>
            <person name="Terry A."/>
            <person name="Shapiro H."/>
            <person name="Lindquist E."/>
            <person name="Kapitonov V.V."/>
            <person name="Jurka J."/>
            <person name="Genikhovich G."/>
            <person name="Grigoriev I.V."/>
            <person name="Lucas S.M."/>
            <person name="Steele R.E."/>
            <person name="Finnerty J.R."/>
            <person name="Technau U."/>
            <person name="Martindale M.Q."/>
            <person name="Rokhsar D.S."/>
        </authorList>
    </citation>
    <scope>NUCLEOTIDE SEQUENCE [LARGE SCALE GENOMIC DNA]</scope>
    <source>
        <strain evidence="3">CH2 X CH6</strain>
    </source>
</reference>
<feature type="domain" description="CS" evidence="1">
    <location>
        <begin position="14"/>
        <end position="104"/>
    </location>
</feature>
<dbReference type="PhylomeDB" id="A7SBE1"/>
<dbReference type="SUPFAM" id="SSF49764">
    <property type="entry name" value="HSP20-like chaperones"/>
    <property type="match status" value="1"/>
</dbReference>
<dbReference type="OrthoDB" id="515366at2759"/>
<sequence>MADHFDERSGVVPCKTSWGSWAQTIDEIFIEVDLPEGTRGKDVKCVIKPTHISCVVKGNEVFKGEMGGKVLPNDSTWTIEDKKLLRIVLVKSGRDAANCWKSLLADQYLADPWVFNEMEKKLTLERFQKENPGFDFSGAEVTGNYSGGGPKFPSYS</sequence>
<dbReference type="FunFam" id="1.20.5.740:FF:000001">
    <property type="entry name" value="nudC domain-containing protein 2"/>
    <property type="match status" value="1"/>
</dbReference>
<dbReference type="Proteomes" id="UP000001593">
    <property type="component" value="Unassembled WGS sequence"/>
</dbReference>
<dbReference type="EMBL" id="DS469615">
    <property type="protein sequence ID" value="EDO38988.1"/>
    <property type="molecule type" value="Genomic_DNA"/>
</dbReference>
<dbReference type="InterPro" id="IPR008978">
    <property type="entry name" value="HSP20-like_chaperone"/>
</dbReference>
<dbReference type="GO" id="GO:0005737">
    <property type="term" value="C:cytoplasm"/>
    <property type="evidence" value="ECO:0000318"/>
    <property type="project" value="GO_Central"/>
</dbReference>
<keyword evidence="3" id="KW-1185">Reference proteome</keyword>
<dbReference type="InterPro" id="IPR007052">
    <property type="entry name" value="CS_dom"/>
</dbReference>
<dbReference type="Gene3D" id="1.20.5.740">
    <property type="entry name" value="Single helix bin"/>
    <property type="match status" value="1"/>
</dbReference>
<accession>A7SBE1</accession>
<dbReference type="InterPro" id="IPR037898">
    <property type="entry name" value="NudC_fam"/>
</dbReference>
<dbReference type="STRING" id="45351.A7SBE1"/>
<name>A7SBE1_NEMVE</name>
<proteinExistence type="predicted"/>
<dbReference type="InParanoid" id="A7SBE1"/>
<dbReference type="HOGENOM" id="CLU_113495_1_0_1"/>
<dbReference type="CDD" id="cd06494">
    <property type="entry name" value="p23_NUDCD2_like"/>
    <property type="match status" value="1"/>
</dbReference>
<dbReference type="eggNOG" id="KOG2265">
    <property type="taxonomic scope" value="Eukaryota"/>
</dbReference>
<dbReference type="PANTHER" id="PTHR12356">
    <property type="entry name" value="NUCLEAR MOVEMENT PROTEIN NUDC"/>
    <property type="match status" value="1"/>
</dbReference>
<dbReference type="AlphaFoldDB" id="A7SBE1"/>
<evidence type="ECO:0000313" key="2">
    <source>
        <dbReference type="EMBL" id="EDO38988.1"/>
    </source>
</evidence>
<dbReference type="OMA" id="RDVECSL"/>
<dbReference type="PANTHER" id="PTHR12356:SF18">
    <property type="entry name" value="NUDC DOMAIN-CONTAINING PROTEIN 2"/>
    <property type="match status" value="1"/>
</dbReference>
<protein>
    <recommendedName>
        <fullName evidence="1">CS domain-containing protein</fullName>
    </recommendedName>
</protein>
<dbReference type="KEGG" id="nve:5510602"/>
<evidence type="ECO:0000259" key="1">
    <source>
        <dbReference type="PROSITE" id="PS51203"/>
    </source>
</evidence>